<dbReference type="PANTHER" id="PTHR45830:SF15">
    <property type="entry name" value="SERPENTINE RECEPTOR, CLASS I"/>
    <property type="match status" value="1"/>
</dbReference>
<dbReference type="PANTHER" id="PTHR45830">
    <property type="entry name" value="SERPENTINE RECEPTOR, CLASS I"/>
    <property type="match status" value="1"/>
</dbReference>
<dbReference type="Pfam" id="PF10327">
    <property type="entry name" value="7TM_GPCR_Sri"/>
    <property type="match status" value="1"/>
</dbReference>
<feature type="transmembrane region" description="Helical" evidence="1">
    <location>
        <begin position="7"/>
        <end position="28"/>
    </location>
</feature>
<dbReference type="EMBL" id="BTSX01000006">
    <property type="protein sequence ID" value="GMT05428.1"/>
    <property type="molecule type" value="Genomic_DNA"/>
</dbReference>
<evidence type="ECO:0000313" key="2">
    <source>
        <dbReference type="EMBL" id="GMT05428.1"/>
    </source>
</evidence>
<evidence type="ECO:0008006" key="4">
    <source>
        <dbReference type="Google" id="ProtNLM"/>
    </source>
</evidence>
<sequence>MQLSIVLVDFCWGFLYCPVLLLPLTAVICEGFICSTDICRQIGIVLLFQCMIQVALMLTYTLHYKHLTIAKMTNHRQKGEKIAVRTFHWIVSELPVIGIIVYGASRQNLHDFLEDSDTSLNGIAFSITRYRWIPILFVIGIIGSMLTTVSGCAYFVVQTLKMLSTEVRSLT</sequence>
<evidence type="ECO:0000313" key="3">
    <source>
        <dbReference type="Proteomes" id="UP001432027"/>
    </source>
</evidence>
<reference evidence="2" key="1">
    <citation type="submission" date="2023-10" db="EMBL/GenBank/DDBJ databases">
        <title>Genome assembly of Pristionchus species.</title>
        <authorList>
            <person name="Yoshida K."/>
            <person name="Sommer R.J."/>
        </authorList>
    </citation>
    <scope>NUCLEOTIDE SEQUENCE</scope>
    <source>
        <strain evidence="2">RS0144</strain>
    </source>
</reference>
<comment type="caution">
    <text evidence="2">The sequence shown here is derived from an EMBL/GenBank/DDBJ whole genome shotgun (WGS) entry which is preliminary data.</text>
</comment>
<feature type="non-terminal residue" evidence="2">
    <location>
        <position position="171"/>
    </location>
</feature>
<protein>
    <recommendedName>
        <fullName evidence="4">G protein-coupled receptor</fullName>
    </recommendedName>
</protein>
<name>A0AAV5UGD8_9BILA</name>
<feature type="transmembrane region" description="Helical" evidence="1">
    <location>
        <begin position="40"/>
        <end position="62"/>
    </location>
</feature>
<keyword evidence="1" id="KW-0812">Transmembrane</keyword>
<feature type="transmembrane region" description="Helical" evidence="1">
    <location>
        <begin position="132"/>
        <end position="157"/>
    </location>
</feature>
<gene>
    <name evidence="2" type="ORF">PENTCL1PPCAC_27602</name>
</gene>
<evidence type="ECO:0000256" key="1">
    <source>
        <dbReference type="SAM" id="Phobius"/>
    </source>
</evidence>
<accession>A0AAV5UGD8</accession>
<dbReference type="AlphaFoldDB" id="A0AAV5UGD8"/>
<keyword evidence="1" id="KW-1133">Transmembrane helix</keyword>
<organism evidence="2 3">
    <name type="scientific">Pristionchus entomophagus</name>
    <dbReference type="NCBI Taxonomy" id="358040"/>
    <lineage>
        <taxon>Eukaryota</taxon>
        <taxon>Metazoa</taxon>
        <taxon>Ecdysozoa</taxon>
        <taxon>Nematoda</taxon>
        <taxon>Chromadorea</taxon>
        <taxon>Rhabditida</taxon>
        <taxon>Rhabditina</taxon>
        <taxon>Diplogasteromorpha</taxon>
        <taxon>Diplogasteroidea</taxon>
        <taxon>Neodiplogasteridae</taxon>
        <taxon>Pristionchus</taxon>
    </lineage>
</organism>
<dbReference type="InterPro" id="IPR019429">
    <property type="entry name" value="7TM_GPCR_serpentine_rcpt_Sri"/>
</dbReference>
<keyword evidence="3" id="KW-1185">Reference proteome</keyword>
<dbReference type="Proteomes" id="UP001432027">
    <property type="component" value="Unassembled WGS sequence"/>
</dbReference>
<proteinExistence type="predicted"/>
<keyword evidence="1" id="KW-0472">Membrane</keyword>
<feature type="transmembrane region" description="Helical" evidence="1">
    <location>
        <begin position="82"/>
        <end position="104"/>
    </location>
</feature>